<accession>A0AAN9QA34</accession>
<sequence length="214" mass="23535">MSRRTRQTTPPPPAGEGTVTMAQVMEMMRALQDNVAASRVEQEKMHAELTASHSRNEKLNRVNEELRRELQAQNERVSEDRTSMPPSPPRAFPMPFSPEIMNTVVPPNLVGVKASFTGVEDPEAHLTAFHTQMMLSGGSDAVYCKMLMSTLSGVAMECQQSAASGDLRPVRRAPEPGGVTEGLPQPLWRAGVNRLSGATLPPSLRFGDERWRTL</sequence>
<feature type="region of interest" description="Disordered" evidence="1">
    <location>
        <begin position="39"/>
        <end position="62"/>
    </location>
</feature>
<protein>
    <submittedName>
        <fullName evidence="2">Uncharacterized protein</fullName>
    </submittedName>
</protein>
<comment type="caution">
    <text evidence="2">The sequence shown here is derived from an EMBL/GenBank/DDBJ whole genome shotgun (WGS) entry which is preliminary data.</text>
</comment>
<feature type="region of interest" description="Disordered" evidence="1">
    <location>
        <begin position="162"/>
        <end position="185"/>
    </location>
</feature>
<dbReference type="EMBL" id="JAYMYR010000017">
    <property type="protein sequence ID" value="KAK7327289.1"/>
    <property type="molecule type" value="Genomic_DNA"/>
</dbReference>
<dbReference type="Proteomes" id="UP001374584">
    <property type="component" value="Unassembled WGS sequence"/>
</dbReference>
<organism evidence="2 3">
    <name type="scientific">Phaseolus coccineus</name>
    <name type="common">Scarlet runner bean</name>
    <name type="synonym">Phaseolus multiflorus</name>
    <dbReference type="NCBI Taxonomy" id="3886"/>
    <lineage>
        <taxon>Eukaryota</taxon>
        <taxon>Viridiplantae</taxon>
        <taxon>Streptophyta</taxon>
        <taxon>Embryophyta</taxon>
        <taxon>Tracheophyta</taxon>
        <taxon>Spermatophyta</taxon>
        <taxon>Magnoliopsida</taxon>
        <taxon>eudicotyledons</taxon>
        <taxon>Gunneridae</taxon>
        <taxon>Pentapetalae</taxon>
        <taxon>rosids</taxon>
        <taxon>fabids</taxon>
        <taxon>Fabales</taxon>
        <taxon>Fabaceae</taxon>
        <taxon>Papilionoideae</taxon>
        <taxon>50 kb inversion clade</taxon>
        <taxon>NPAAA clade</taxon>
        <taxon>indigoferoid/millettioid clade</taxon>
        <taxon>Phaseoleae</taxon>
        <taxon>Phaseolus</taxon>
    </lineage>
</organism>
<dbReference type="AlphaFoldDB" id="A0AAN9QA34"/>
<evidence type="ECO:0000313" key="3">
    <source>
        <dbReference type="Proteomes" id="UP001374584"/>
    </source>
</evidence>
<evidence type="ECO:0000256" key="1">
    <source>
        <dbReference type="SAM" id="MobiDB-lite"/>
    </source>
</evidence>
<gene>
    <name evidence="2" type="ORF">VNO80_31656</name>
</gene>
<evidence type="ECO:0000313" key="2">
    <source>
        <dbReference type="EMBL" id="KAK7327289.1"/>
    </source>
</evidence>
<proteinExistence type="predicted"/>
<reference evidence="2 3" key="1">
    <citation type="submission" date="2024-01" db="EMBL/GenBank/DDBJ databases">
        <title>The genomes of 5 underutilized Papilionoideae crops provide insights into root nodulation and disease resistanc.</title>
        <authorList>
            <person name="Jiang F."/>
        </authorList>
    </citation>
    <scope>NUCLEOTIDE SEQUENCE [LARGE SCALE GENOMIC DNA]</scope>
    <source>
        <strain evidence="2">JINMINGXINNONG_FW02</strain>
        <tissue evidence="2">Leaves</tissue>
    </source>
</reference>
<name>A0AAN9QA34_PHACN</name>
<keyword evidence="3" id="KW-1185">Reference proteome</keyword>